<evidence type="ECO:0000256" key="2">
    <source>
        <dbReference type="SAM" id="Phobius"/>
    </source>
</evidence>
<keyword evidence="2" id="KW-1133">Transmembrane helix</keyword>
<organism evidence="3 4">
    <name type="scientific">Amycolatopsis sacchari</name>
    <dbReference type="NCBI Taxonomy" id="115433"/>
    <lineage>
        <taxon>Bacteria</taxon>
        <taxon>Bacillati</taxon>
        <taxon>Actinomycetota</taxon>
        <taxon>Actinomycetes</taxon>
        <taxon>Pseudonocardiales</taxon>
        <taxon>Pseudonocardiaceae</taxon>
        <taxon>Amycolatopsis</taxon>
    </lineage>
</organism>
<dbReference type="OrthoDB" id="3522370at2"/>
<dbReference type="AlphaFoldDB" id="A0A1I3P8L5"/>
<gene>
    <name evidence="3" type="ORF">SAMN05421835_103318</name>
</gene>
<feature type="transmembrane region" description="Helical" evidence="2">
    <location>
        <begin position="180"/>
        <end position="199"/>
    </location>
</feature>
<evidence type="ECO:0008006" key="5">
    <source>
        <dbReference type="Google" id="ProtNLM"/>
    </source>
</evidence>
<feature type="compositionally biased region" description="Basic residues" evidence="1">
    <location>
        <begin position="204"/>
        <end position="213"/>
    </location>
</feature>
<evidence type="ECO:0000313" key="4">
    <source>
        <dbReference type="Proteomes" id="UP000199025"/>
    </source>
</evidence>
<dbReference type="EMBL" id="FORP01000003">
    <property type="protein sequence ID" value="SFJ17751.1"/>
    <property type="molecule type" value="Genomic_DNA"/>
</dbReference>
<proteinExistence type="predicted"/>
<evidence type="ECO:0000256" key="1">
    <source>
        <dbReference type="SAM" id="MobiDB-lite"/>
    </source>
</evidence>
<keyword evidence="4" id="KW-1185">Reference proteome</keyword>
<name>A0A1I3P8L5_9PSEU</name>
<feature type="compositionally biased region" description="Acidic residues" evidence="1">
    <location>
        <begin position="222"/>
        <end position="238"/>
    </location>
</feature>
<sequence length="260" mass="28026">MDFWATIRVLVRRWYVAVPVFLVALGLAGGVYASVDTQYESTGTIVLTSPAAGARAGAGPSPEKINPLLAFDGSLTTSAEILIQSLQDPATVKQFEHVDGVKTTYEVGNGQLSGPFVVVVADAAAPQAAEKTVAAVLDLARKQLADRQQALQAPQSTYISADQVINPTPAEAKIGGKVRYAAVALALGLVAGLTAAYGFESFQQHRKRKPRKEKPRERPQEQEQEPSWPEEGDEDLSEELTKLIAPVSGTAEPRRRRDRH</sequence>
<accession>A0A1I3P8L5</accession>
<keyword evidence="2" id="KW-0812">Transmembrane</keyword>
<evidence type="ECO:0000313" key="3">
    <source>
        <dbReference type="EMBL" id="SFJ17751.1"/>
    </source>
</evidence>
<protein>
    <recommendedName>
        <fullName evidence="5">Capsular polysaccharide biosynthesis protein</fullName>
    </recommendedName>
</protein>
<dbReference type="RefSeq" id="WP_091505131.1">
    <property type="nucleotide sequence ID" value="NZ_FORP01000003.1"/>
</dbReference>
<feature type="region of interest" description="Disordered" evidence="1">
    <location>
        <begin position="202"/>
        <end position="260"/>
    </location>
</feature>
<reference evidence="3 4" key="1">
    <citation type="submission" date="2016-10" db="EMBL/GenBank/DDBJ databases">
        <authorList>
            <person name="de Groot N.N."/>
        </authorList>
    </citation>
    <scope>NUCLEOTIDE SEQUENCE [LARGE SCALE GENOMIC DNA]</scope>
    <source>
        <strain evidence="3 4">DSM 44468</strain>
    </source>
</reference>
<keyword evidence="2" id="KW-0472">Membrane</keyword>
<dbReference type="Proteomes" id="UP000199025">
    <property type="component" value="Unassembled WGS sequence"/>
</dbReference>
<dbReference type="STRING" id="115433.SAMN05421835_103318"/>